<dbReference type="EC" id="6.3.2.10" evidence="4"/>
<dbReference type="eggNOG" id="COG4627">
    <property type="taxonomic scope" value="Bacteria"/>
</dbReference>
<reference evidence="4" key="1">
    <citation type="submission" date="2015-12" db="EMBL/GenBank/DDBJ databases">
        <authorList>
            <person name="Tikhonova T.V."/>
            <person name="Pavlov A.R."/>
            <person name="Beletsky A.V."/>
            <person name="Mardanov A.V."/>
            <person name="Sorokin D.Y."/>
            <person name="Ravin N.V."/>
            <person name="Popov V.O."/>
        </authorList>
    </citation>
    <scope>NUCLEOTIDE SEQUENCE</scope>
    <source>
        <strain evidence="4">DSM 14787</strain>
    </source>
</reference>
<dbReference type="Gene3D" id="3.60.21.10">
    <property type="match status" value="1"/>
</dbReference>
<dbReference type="PANTHER" id="PTHR33393">
    <property type="entry name" value="POLYGLUTAMINE SYNTHESIS ACCESSORY PROTEIN RV0574C-RELATED"/>
    <property type="match status" value="1"/>
</dbReference>
<name>L0DS61_THIND</name>
<dbReference type="InterPro" id="IPR008928">
    <property type="entry name" value="6-hairpin_glycosidase_sf"/>
</dbReference>
<dbReference type="Proteomes" id="UP000010809">
    <property type="component" value="Chromosome"/>
</dbReference>
<evidence type="ECO:0000313" key="5">
    <source>
        <dbReference type="Proteomes" id="UP000010809"/>
    </source>
</evidence>
<organism evidence="4 5">
    <name type="scientific">Thioalkalivibrio nitratireducens (strain DSM 14787 / UNIQEM 213 / ALEN2)</name>
    <dbReference type="NCBI Taxonomy" id="1255043"/>
    <lineage>
        <taxon>Bacteria</taxon>
        <taxon>Pseudomonadati</taxon>
        <taxon>Pseudomonadota</taxon>
        <taxon>Gammaproteobacteria</taxon>
        <taxon>Chromatiales</taxon>
        <taxon>Ectothiorhodospiraceae</taxon>
        <taxon>Thioalkalivibrio</taxon>
    </lineage>
</organism>
<feature type="domain" description="Capsule synthesis protein CapA" evidence="3">
    <location>
        <begin position="787"/>
        <end position="1034"/>
    </location>
</feature>
<sequence length="1303" mass="145851">MCRVLLGRATVSLAQLASAAKPALSRFLEETQYSVPACGWVLFFSACNGHERAHVVNVRGNDFDQAWANGMQRLRQWLKTQKLPPRWLRVDVVSEIRELSWLELKSTFAKTKTNYFKWGVGWDPELRVAVLEQELSGTSSLYTGDIMACTPNQCNLQRLLSRRFGVDRGWPESDSEPMWVFRTRAVFANGRETIALEHEGNMAGVRRVGTLDVELVRELVCRSSDYLSRQVRPDGRWAYGWAPAFNKPLPSYNSLRHASSAYALLEGWELTKDAKHLAAAERALEYLCRELIHDVRLPNGNEVSYLVDVGNEIKLGGNAVSLLALAKHAKLTSDTSRYPLMEKLALGLLAMQDPETGSFVHVLEYPSLELKETTRTIYYDGEAAFGLLRLYDLTGDPRWLEAVHKAMDHFIASEHWRAHDHWLGYCITEFTQHVPEEKYFLFGIQNVREHLDFVLTRLTTYPTLLELMMAAEKMFARMRNDDSLREMLNAELDLEKFERALNYRARYLLNGYFYPELAMFFKVPTKILGAFFIRHYGFRVRIDDVQHYLSGYVAYLRYLKNPGPKRDAVVDVAYGETRLADRQLVISARPLARPPSQHQSATTQSQHITDPRGLAEFKDTIFGDIFASHVVATLPYREFQRGFLSSVYRLLAPGGVLKLSVPDLSVLARLYLNRSLSLREQTSVMRMMFGAQTGTADFNCAGYDFELIKLHLERAGFVNVYQHVGFRQFSDITNKVFLGRNISLNVSGRKPRIPLLGSMRMEGGDVGSTIANPSVLGVGGSDRRKARVIWGGDVNLGRRQHYRTAELGSRAMFERIPELANAELRIVNLECVVASIGEHGVEKGERGPYYYRARPEMVQVLSDAGINVVAVANNHAGDYGSSALMQQQEILARAGIGSVGAGRNREEAFAPIYRAVGDCSVAIFAVDATMPHFAAGASRPGIAYLSLKSSRAWIDEMKPRIGKARDIADVVLVAVHWGRNGEPHPGDDEVQVGHALVDAGADAVLGASAHRLQGVEVYKQRPIIHDAGNLLFDAKTGQVDSGLFRLSLSDRGVEMLEFMPVISDFGLSFPAPGTEARERCLEYARMSWDLGSEMVMATADTGILFLDPLPRNGNGEVARDQSGPPAMNYESAWSGGVEEATCCVDAVPRNVAIAEIPIGPLRLLGVRVLPQRIVGRQMIWVESYWQADHELSDDVRLDIQVRGIPGSASVWGRGMDHDPCDWMMPTRHWRPGRIYRDYFGLRPPPAKQIENGIHRVDVGLVSRRYRVSATTVPGLEVEVIFPGRTEKRAGLDTRPAESQGSKS</sequence>
<evidence type="ECO:0000313" key="4">
    <source>
        <dbReference type="EMBL" id="AGA31830.1"/>
    </source>
</evidence>
<dbReference type="InterPro" id="IPR052169">
    <property type="entry name" value="CW_Biosynth-Accessory"/>
</dbReference>
<proteinExistence type="inferred from homology"/>
<dbReference type="Pfam" id="PF09587">
    <property type="entry name" value="PGA_cap"/>
    <property type="match status" value="1"/>
</dbReference>
<comment type="similarity">
    <text evidence="1">Belongs to the CapA family.</text>
</comment>
<dbReference type="SUPFAM" id="SSF53335">
    <property type="entry name" value="S-adenosyl-L-methionine-dependent methyltransferases"/>
    <property type="match status" value="1"/>
</dbReference>
<accession>L0DS61</accession>
<evidence type="ECO:0000256" key="2">
    <source>
        <dbReference type="SAM" id="SignalP"/>
    </source>
</evidence>
<dbReference type="InterPro" id="IPR029063">
    <property type="entry name" value="SAM-dependent_MTases_sf"/>
</dbReference>
<gene>
    <name evidence="4" type="primary">capA [H]</name>
    <name evidence="4" type="ordered locus">TVNIR_0117</name>
</gene>
<keyword evidence="5" id="KW-1185">Reference proteome</keyword>
<dbReference type="SUPFAM" id="SSF48208">
    <property type="entry name" value="Six-hairpin glycosidases"/>
    <property type="match status" value="1"/>
</dbReference>
<evidence type="ECO:0000256" key="1">
    <source>
        <dbReference type="ARBA" id="ARBA00005662"/>
    </source>
</evidence>
<dbReference type="PATRIC" id="fig|1255043.3.peg.117"/>
<feature type="chain" id="PRO_5003940521" evidence="2">
    <location>
        <begin position="20"/>
        <end position="1303"/>
    </location>
</feature>
<dbReference type="STRING" id="1255043.TVNIR_0117"/>
<dbReference type="CDD" id="cd07381">
    <property type="entry name" value="MPP_CapA"/>
    <property type="match status" value="1"/>
</dbReference>
<protein>
    <submittedName>
        <fullName evidence="4">UDP-N-acetylmuramoylalanyl-D-glutamyl-2,6-diaminopimelate--D-alanyl-D-alanine ligase</fullName>
        <ecNumber evidence="4">6.3.2.10</ecNumber>
    </submittedName>
</protein>
<dbReference type="SMART" id="SM00854">
    <property type="entry name" value="PGA_cap"/>
    <property type="match status" value="1"/>
</dbReference>
<dbReference type="GO" id="GO:0005975">
    <property type="term" value="P:carbohydrate metabolic process"/>
    <property type="evidence" value="ECO:0007669"/>
    <property type="project" value="InterPro"/>
</dbReference>
<keyword evidence="2" id="KW-0732">Signal</keyword>
<evidence type="ECO:0000259" key="3">
    <source>
        <dbReference type="SMART" id="SM00854"/>
    </source>
</evidence>
<dbReference type="eggNOG" id="COG2843">
    <property type="taxonomic scope" value="Bacteria"/>
</dbReference>
<dbReference type="Gene3D" id="3.40.50.150">
    <property type="entry name" value="Vaccinia Virus protein VP39"/>
    <property type="match status" value="1"/>
</dbReference>
<dbReference type="EMBL" id="CP003989">
    <property type="protein sequence ID" value="AGA31830.1"/>
    <property type="molecule type" value="Genomic_DNA"/>
</dbReference>
<dbReference type="InterPro" id="IPR019079">
    <property type="entry name" value="Capsule_synth_CapA"/>
</dbReference>
<dbReference type="HOGENOM" id="CLU_261288_0_0_6"/>
<dbReference type="KEGG" id="tni:TVNIR_0117"/>
<dbReference type="InterPro" id="IPR029052">
    <property type="entry name" value="Metallo-depent_PP-like"/>
</dbReference>
<dbReference type="SUPFAM" id="SSF56300">
    <property type="entry name" value="Metallo-dependent phosphatases"/>
    <property type="match status" value="1"/>
</dbReference>
<keyword evidence="4" id="KW-0436">Ligase</keyword>
<dbReference type="PANTHER" id="PTHR33393:SF13">
    <property type="entry name" value="PGA BIOSYNTHESIS PROTEIN CAPA"/>
    <property type="match status" value="1"/>
</dbReference>
<feature type="signal peptide" evidence="2">
    <location>
        <begin position="1"/>
        <end position="19"/>
    </location>
</feature>
<dbReference type="GO" id="GO:0047480">
    <property type="term" value="F:UDP-N-acetylmuramoyl-tripeptide-D-alanyl-D-alanine ligase activity"/>
    <property type="evidence" value="ECO:0007669"/>
    <property type="project" value="UniProtKB-EC"/>
</dbReference>